<keyword evidence="3" id="KW-1185">Reference proteome</keyword>
<organism evidence="2 3">
    <name type="scientific">Nocardioides eburneus</name>
    <dbReference type="NCBI Taxonomy" id="3231482"/>
    <lineage>
        <taxon>Bacteria</taxon>
        <taxon>Bacillati</taxon>
        <taxon>Actinomycetota</taxon>
        <taxon>Actinomycetes</taxon>
        <taxon>Propionibacteriales</taxon>
        <taxon>Nocardioidaceae</taxon>
        <taxon>Nocardioides</taxon>
    </lineage>
</organism>
<name>A0ABV3SWT2_9ACTN</name>
<evidence type="ECO:0000259" key="1">
    <source>
        <dbReference type="Pfam" id="PF13185"/>
    </source>
</evidence>
<dbReference type="Pfam" id="PF13185">
    <property type="entry name" value="GAF_2"/>
    <property type="match status" value="1"/>
</dbReference>
<comment type="caution">
    <text evidence="2">The sequence shown here is derived from an EMBL/GenBank/DDBJ whole genome shotgun (WGS) entry which is preliminary data.</text>
</comment>
<proteinExistence type="predicted"/>
<dbReference type="Gene3D" id="3.30.450.40">
    <property type="match status" value="1"/>
</dbReference>
<reference evidence="2 3" key="1">
    <citation type="submission" date="2024-07" db="EMBL/GenBank/DDBJ databases">
        <authorList>
            <person name="Lee S."/>
            <person name="Kang M."/>
        </authorList>
    </citation>
    <scope>NUCLEOTIDE SEQUENCE [LARGE SCALE GENOMIC DNA]</scope>
    <source>
        <strain evidence="2 3">DS6</strain>
    </source>
</reference>
<dbReference type="InterPro" id="IPR029016">
    <property type="entry name" value="GAF-like_dom_sf"/>
</dbReference>
<dbReference type="SUPFAM" id="SSF55781">
    <property type="entry name" value="GAF domain-like"/>
    <property type="match status" value="1"/>
</dbReference>
<feature type="domain" description="GAF" evidence="1">
    <location>
        <begin position="16"/>
        <end position="148"/>
    </location>
</feature>
<dbReference type="Proteomes" id="UP001556631">
    <property type="component" value="Unassembled WGS sequence"/>
</dbReference>
<gene>
    <name evidence="2" type="ORF">AB3X52_05100</name>
</gene>
<dbReference type="InterPro" id="IPR003018">
    <property type="entry name" value="GAF"/>
</dbReference>
<accession>A0ABV3SWT2</accession>
<evidence type="ECO:0000313" key="2">
    <source>
        <dbReference type="EMBL" id="MEX0426990.1"/>
    </source>
</evidence>
<dbReference type="RefSeq" id="WP_367991942.1">
    <property type="nucleotide sequence ID" value="NZ_JBFPJR010000006.1"/>
</dbReference>
<protein>
    <submittedName>
        <fullName evidence="2">GAF domain-containing protein</fullName>
    </submittedName>
</protein>
<evidence type="ECO:0000313" key="3">
    <source>
        <dbReference type="Proteomes" id="UP001556631"/>
    </source>
</evidence>
<dbReference type="EMBL" id="JBFPJR010000006">
    <property type="protein sequence ID" value="MEX0426990.1"/>
    <property type="molecule type" value="Genomic_DNA"/>
</dbReference>
<sequence>MTIDAADVAAIDAATSVVGVADVVRHLARRSCDADGATFILREGERCFYADEDSIAPLWKGQRFPIETCISGWAMIHAAPAVVPDIEQDIRIPLEAYRPTYVRSLLMVPVGVREPVAALGAYWARHHQATPDELRALTALASLTADALARVGLDDAPWAPNFSGR</sequence>